<dbReference type="SMART" id="SM00483">
    <property type="entry name" value="POLXc"/>
    <property type="match status" value="1"/>
</dbReference>
<gene>
    <name evidence="4" type="ORF">UW37_C0030G0004</name>
</gene>
<dbReference type="EMBL" id="LCIB01000030">
    <property type="protein sequence ID" value="KKT46166.1"/>
    <property type="molecule type" value="Genomic_DNA"/>
</dbReference>
<evidence type="ECO:0000259" key="3">
    <source>
        <dbReference type="SMART" id="SM00483"/>
    </source>
</evidence>
<dbReference type="GO" id="GO:0008270">
    <property type="term" value="F:zinc ion binding"/>
    <property type="evidence" value="ECO:0007669"/>
    <property type="project" value="TreeGrafter"/>
</dbReference>
<dbReference type="InterPro" id="IPR029398">
    <property type="entry name" value="PolB_thumb"/>
</dbReference>
<evidence type="ECO:0000313" key="4">
    <source>
        <dbReference type="EMBL" id="KKT46166.1"/>
    </source>
</evidence>
<dbReference type="SUPFAM" id="SSF89550">
    <property type="entry name" value="PHP domain-like"/>
    <property type="match status" value="1"/>
</dbReference>
<dbReference type="GO" id="GO:0003677">
    <property type="term" value="F:DNA binding"/>
    <property type="evidence" value="ECO:0007669"/>
    <property type="project" value="InterPro"/>
</dbReference>
<dbReference type="InterPro" id="IPR010994">
    <property type="entry name" value="RuvA_2-like"/>
</dbReference>
<keyword evidence="1" id="KW-0808">Transferase</keyword>
<dbReference type="InterPro" id="IPR004013">
    <property type="entry name" value="PHP_dom"/>
</dbReference>
<dbReference type="Gene3D" id="3.30.210.10">
    <property type="entry name" value="DNA polymerase, thumb domain"/>
    <property type="match status" value="1"/>
</dbReference>
<dbReference type="GO" id="GO:0003887">
    <property type="term" value="F:DNA-directed DNA polymerase activity"/>
    <property type="evidence" value="ECO:0007669"/>
    <property type="project" value="InterPro"/>
</dbReference>
<dbReference type="GO" id="GO:0005829">
    <property type="term" value="C:cytosol"/>
    <property type="evidence" value="ECO:0007669"/>
    <property type="project" value="TreeGrafter"/>
</dbReference>
<dbReference type="PIRSF" id="PIRSF005047">
    <property type="entry name" value="UCP005047_YshC"/>
    <property type="match status" value="1"/>
</dbReference>
<dbReference type="Pfam" id="PF14716">
    <property type="entry name" value="HHH_8"/>
    <property type="match status" value="1"/>
</dbReference>
<dbReference type="GO" id="GO:0042578">
    <property type="term" value="F:phosphoric ester hydrolase activity"/>
    <property type="evidence" value="ECO:0007669"/>
    <property type="project" value="TreeGrafter"/>
</dbReference>
<dbReference type="InterPro" id="IPR043519">
    <property type="entry name" value="NT_sf"/>
</dbReference>
<evidence type="ECO:0000256" key="1">
    <source>
        <dbReference type="ARBA" id="ARBA00022679"/>
    </source>
</evidence>
<dbReference type="SUPFAM" id="SSF81301">
    <property type="entry name" value="Nucleotidyltransferase"/>
    <property type="match status" value="1"/>
</dbReference>
<dbReference type="Pfam" id="PF14520">
    <property type="entry name" value="HHH_5"/>
    <property type="match status" value="1"/>
</dbReference>
<proteinExistence type="predicted"/>
<dbReference type="Gene3D" id="3.30.460.10">
    <property type="entry name" value="Beta Polymerase, domain 2"/>
    <property type="match status" value="1"/>
</dbReference>
<organism evidence="4 5">
    <name type="scientific">Candidatus Gottesmanbacteria bacterium GW2011_GWA2_44_17</name>
    <dbReference type="NCBI Taxonomy" id="1618444"/>
    <lineage>
        <taxon>Bacteria</taxon>
        <taxon>Candidatus Gottesmaniibacteriota</taxon>
    </lineage>
</organism>
<dbReference type="Pfam" id="PF14791">
    <property type="entry name" value="DNA_pol_B_thumb"/>
    <property type="match status" value="1"/>
</dbReference>
<evidence type="ECO:0000313" key="5">
    <source>
        <dbReference type="Proteomes" id="UP000034063"/>
    </source>
</evidence>
<dbReference type="AlphaFoldDB" id="A0A0G1HFT7"/>
<dbReference type="SUPFAM" id="SSF47781">
    <property type="entry name" value="RuvA domain 2-like"/>
    <property type="match status" value="1"/>
</dbReference>
<protein>
    <submittedName>
        <fullName evidence="4">PHP domain protein</fullName>
    </submittedName>
</protein>
<dbReference type="InterPro" id="IPR002054">
    <property type="entry name" value="DNA-dir_DNA_pol_X"/>
</dbReference>
<dbReference type="Gene3D" id="3.20.20.140">
    <property type="entry name" value="Metal-dependent hydrolases"/>
    <property type="match status" value="1"/>
</dbReference>
<dbReference type="Gene3D" id="1.10.150.110">
    <property type="entry name" value="DNA polymerase beta, N-terminal domain-like"/>
    <property type="match status" value="1"/>
</dbReference>
<comment type="caution">
    <text evidence="4">The sequence shown here is derived from an EMBL/GenBank/DDBJ whole genome shotgun (WGS) entry which is preliminary data.</text>
</comment>
<dbReference type="Proteomes" id="UP000034063">
    <property type="component" value="Unassembled WGS sequence"/>
</dbReference>
<keyword evidence="2" id="KW-0548">Nucleotidyltransferase</keyword>
<dbReference type="InterPro" id="IPR050243">
    <property type="entry name" value="PHP_phosphatase"/>
</dbReference>
<reference evidence="4 5" key="1">
    <citation type="journal article" date="2015" name="Nature">
        <title>rRNA introns, odd ribosomes, and small enigmatic genomes across a large radiation of phyla.</title>
        <authorList>
            <person name="Brown C.T."/>
            <person name="Hug L.A."/>
            <person name="Thomas B.C."/>
            <person name="Sharon I."/>
            <person name="Castelle C.J."/>
            <person name="Singh A."/>
            <person name="Wilkins M.J."/>
            <person name="Williams K.H."/>
            <person name="Banfield J.F."/>
        </authorList>
    </citation>
    <scope>NUCLEOTIDE SEQUENCE [LARGE SCALE GENOMIC DNA]</scope>
</reference>
<dbReference type="InterPro" id="IPR022311">
    <property type="entry name" value="PolX-like"/>
</dbReference>
<dbReference type="InterPro" id="IPR010996">
    <property type="entry name" value="HHH_MUS81"/>
</dbReference>
<name>A0A0G1HFT7_9BACT</name>
<accession>A0A0G1HFT7</accession>
<dbReference type="InterPro" id="IPR016195">
    <property type="entry name" value="Pol/histidinol_Pase-like"/>
</dbReference>
<dbReference type="PANTHER" id="PTHR36928:SF1">
    <property type="entry name" value="PHOSPHATASE YCDX-RELATED"/>
    <property type="match status" value="1"/>
</dbReference>
<dbReference type="Gene3D" id="1.10.150.20">
    <property type="entry name" value="5' to 3' exonuclease, C-terminal subdomain"/>
    <property type="match status" value="1"/>
</dbReference>
<dbReference type="CDD" id="cd07436">
    <property type="entry name" value="PHP_PolX"/>
    <property type="match status" value="1"/>
</dbReference>
<dbReference type="Pfam" id="PF02811">
    <property type="entry name" value="PHP"/>
    <property type="match status" value="1"/>
</dbReference>
<sequence length="594" mass="66848">MNNREVAELLGNVAAAYEVLEENPFKIRAYSQAGEAVANLSEDIRGDWEEGKLDDVPGVGPAIRSHLDELFRTGKVKHFEEVFKKLPAGLFPLLNVPGVGPKSAFKLAKQLGIDKEHNAIARLKKAGEQGEIEKIEGFGKESQEKILVGIEELLRRENKMLLPEAAELAERVIEYLKKSPQVLRVEMLGSLRRRASLVGDVDLAAATKNPEAVVRHFVDFPEWKQVLAEGGITARAIHRSGRQVDLKTESPERFGALLQHFTGSKAHNVALREYSLTKGFSLSEHGIKISKGPTLPRQGPTLKNFKTEEEFYKFLGLVWIPPEMREDRGEIEAGKLNGLPKLMELPQVKGDLHIHSNIDIETSHDLGASPLSEIVNQAEKMGYEYIAITDHNPSVSKHSEKQIVSLIKMRNESIDEFIRSRGMSMKTRVFKSLEIDILPDGRLSVPEEVLDFLDFVMVSIHSSFREIRADQTQRLIRALSYPKVKILGHPTGRKLLERDGIDCDWGEIFVVCKKRNIYLEVNANPRRLDLPDDLIKQAIEAGVKLSLGTDSHQVENMELMRYGVDQTRRGWAERKDVINCLGYNEIAKLLIVNC</sequence>
<dbReference type="InterPro" id="IPR027421">
    <property type="entry name" value="DNA_pol_lamdba_lyase_dom_sf"/>
</dbReference>
<dbReference type="PANTHER" id="PTHR36928">
    <property type="entry name" value="PHOSPHATASE YCDX-RELATED"/>
    <property type="match status" value="1"/>
</dbReference>
<evidence type="ECO:0000256" key="2">
    <source>
        <dbReference type="ARBA" id="ARBA00022695"/>
    </source>
</evidence>
<dbReference type="SUPFAM" id="SSF47802">
    <property type="entry name" value="DNA polymerase beta, N-terminal domain-like"/>
    <property type="match status" value="1"/>
</dbReference>
<dbReference type="InterPro" id="IPR037160">
    <property type="entry name" value="DNA_Pol_thumb_sf"/>
</dbReference>
<dbReference type="InterPro" id="IPR047967">
    <property type="entry name" value="PolX_PHP"/>
</dbReference>
<dbReference type="PATRIC" id="fig|1618444.3.peg.533"/>
<feature type="domain" description="DNA-directed DNA polymerase X" evidence="3">
    <location>
        <begin position="1"/>
        <end position="326"/>
    </location>
</feature>
<dbReference type="CDD" id="cd00141">
    <property type="entry name" value="NT_POLXc"/>
    <property type="match status" value="1"/>
</dbReference>